<dbReference type="eggNOG" id="COG0477">
    <property type="taxonomic scope" value="Bacteria"/>
</dbReference>
<dbReference type="STRING" id="13690.AX777_17855"/>
<evidence type="ECO:0000256" key="8">
    <source>
        <dbReference type="SAM" id="Phobius"/>
    </source>
</evidence>
<dbReference type="EMBL" id="JGVR01000009">
    <property type="protein sequence ID" value="KEZ19370.1"/>
    <property type="molecule type" value="Genomic_DNA"/>
</dbReference>
<feature type="domain" description="Major facilitator superfamily (MFS) profile" evidence="9">
    <location>
        <begin position="20"/>
        <end position="407"/>
    </location>
</feature>
<evidence type="ECO:0000313" key="11">
    <source>
        <dbReference type="Proteomes" id="UP000028534"/>
    </source>
</evidence>
<dbReference type="Pfam" id="PF05977">
    <property type="entry name" value="MFS_3"/>
    <property type="match status" value="1"/>
</dbReference>
<feature type="transmembrane region" description="Helical" evidence="8">
    <location>
        <begin position="166"/>
        <end position="196"/>
    </location>
</feature>
<comment type="subcellular location">
    <subcellularLocation>
        <location evidence="1">Cell membrane</location>
        <topology evidence="1">Multi-pass membrane protein</topology>
    </subcellularLocation>
</comment>
<dbReference type="RefSeq" id="WP_037519139.1">
    <property type="nucleotide sequence ID" value="NZ_JGVR01000009.1"/>
</dbReference>
<dbReference type="PANTHER" id="PTHR23513:SF11">
    <property type="entry name" value="STAPHYLOFERRIN A TRANSPORTER"/>
    <property type="match status" value="1"/>
</dbReference>
<feature type="transmembrane region" description="Helical" evidence="8">
    <location>
        <begin position="260"/>
        <end position="282"/>
    </location>
</feature>
<dbReference type="PATRIC" id="fig|13690.10.peg.1944"/>
<evidence type="ECO:0000256" key="3">
    <source>
        <dbReference type="ARBA" id="ARBA00022475"/>
    </source>
</evidence>
<dbReference type="InterPro" id="IPR036259">
    <property type="entry name" value="MFS_trans_sf"/>
</dbReference>
<feature type="region of interest" description="Disordered" evidence="7">
    <location>
        <begin position="532"/>
        <end position="556"/>
    </location>
</feature>
<keyword evidence="3" id="KW-1003">Cell membrane</keyword>
<feature type="transmembrane region" description="Helical" evidence="8">
    <location>
        <begin position="86"/>
        <end position="107"/>
    </location>
</feature>
<accession>A0A084EN28</accession>
<keyword evidence="6 8" id="KW-0472">Membrane</keyword>
<protein>
    <submittedName>
        <fullName evidence="10">Arabinose efflux permease family protein</fullName>
    </submittedName>
</protein>
<dbReference type="PANTHER" id="PTHR23513">
    <property type="entry name" value="INTEGRAL MEMBRANE EFFLUX PROTEIN-RELATED"/>
    <property type="match status" value="1"/>
</dbReference>
<feature type="transmembrane region" description="Helical" evidence="8">
    <location>
        <begin position="232"/>
        <end position="254"/>
    </location>
</feature>
<dbReference type="GO" id="GO:0022857">
    <property type="term" value="F:transmembrane transporter activity"/>
    <property type="evidence" value="ECO:0007669"/>
    <property type="project" value="InterPro"/>
</dbReference>
<name>A0A084EN28_SPHYA</name>
<dbReference type="AlphaFoldDB" id="A0A084EN28"/>
<dbReference type="InterPro" id="IPR020846">
    <property type="entry name" value="MFS_dom"/>
</dbReference>
<feature type="transmembrane region" description="Helical" evidence="8">
    <location>
        <begin position="51"/>
        <end position="74"/>
    </location>
</feature>
<evidence type="ECO:0000256" key="4">
    <source>
        <dbReference type="ARBA" id="ARBA00022692"/>
    </source>
</evidence>
<evidence type="ECO:0000313" key="10">
    <source>
        <dbReference type="EMBL" id="KEZ19370.1"/>
    </source>
</evidence>
<keyword evidence="5 8" id="KW-1133">Transmembrane helix</keyword>
<organism evidence="10 11">
    <name type="scientific">Sphingobium yanoikuyae</name>
    <name type="common">Sphingomonas yanoikuyae</name>
    <dbReference type="NCBI Taxonomy" id="13690"/>
    <lineage>
        <taxon>Bacteria</taxon>
        <taxon>Pseudomonadati</taxon>
        <taxon>Pseudomonadota</taxon>
        <taxon>Alphaproteobacteria</taxon>
        <taxon>Sphingomonadales</taxon>
        <taxon>Sphingomonadaceae</taxon>
        <taxon>Sphingobium</taxon>
    </lineage>
</organism>
<dbReference type="PROSITE" id="PS50850">
    <property type="entry name" value="MFS"/>
    <property type="match status" value="1"/>
</dbReference>
<feature type="transmembrane region" description="Helical" evidence="8">
    <location>
        <begin position="318"/>
        <end position="337"/>
    </location>
</feature>
<comment type="caution">
    <text evidence="10">The sequence shown here is derived from an EMBL/GenBank/DDBJ whole genome shotgun (WGS) entry which is preliminary data.</text>
</comment>
<feature type="transmembrane region" description="Helical" evidence="8">
    <location>
        <begin position="20"/>
        <end position="45"/>
    </location>
</feature>
<sequence length="556" mass="58774">MVFVSNAESPQPSSPFAIPIFRAIWIASLASNFGGLIQSVGAAWMMTSLSASPVLVALVPASTTLPIMLFSLWAGAVADNLDRRKVMMACQLFMLLVSTALALVAWLGALTPWTLLGFTFLIGCATAVNGPAWQASVGDMVPRSVLPSAVAMNSMGFNLARSTGPALGGVIVAAAGAAAAFLANAVSYIGLVAVLARWRPELPPKLLPRERLGVAMWAGVSYVSMSPKIQLVLLRGGAFGIGASAVSALMPLVARDVLGGGALIFGLTSGAFGVGAVAGALSTRRLRARFSIEAIVRSAALSLAAGTAITAMSGYVALALLGYLLAGAGWVMALSTFNVSVQMSAPRWVVARAVAIYQMTAFGGMAIGAWMFGNLAEDHGVVEALYASAAVQLVAALIGFVRPLPQIGDDNLDLQNRWREPETAVPVEPRSGPVVITIEYRIPVGSVVPFLSAMSERRRIRKRDGAHGWSLMRDLGDPELWVERYHVSTWLDYVRHNQRRTIADITNSDTIHALHSGGKPPVVHRMLERQTGSLPLSRAPDPREMGDGLTDPTRST</sequence>
<reference evidence="10 11" key="1">
    <citation type="submission" date="2014-03" db="EMBL/GenBank/DDBJ databases">
        <title>Genome sequence of Sphingobium yanoikuyae B1.</title>
        <authorList>
            <person name="Gan H.M."/>
            <person name="Gan H.Y."/>
            <person name="Savka M.A."/>
        </authorList>
    </citation>
    <scope>NUCLEOTIDE SEQUENCE [LARGE SCALE GENOMIC DNA]</scope>
    <source>
        <strain evidence="10 11">B1</strain>
    </source>
</reference>
<dbReference type="CDD" id="cd06173">
    <property type="entry name" value="MFS_MefA_like"/>
    <property type="match status" value="1"/>
</dbReference>
<evidence type="ECO:0000256" key="2">
    <source>
        <dbReference type="ARBA" id="ARBA00022448"/>
    </source>
</evidence>
<dbReference type="Gene3D" id="1.20.1250.20">
    <property type="entry name" value="MFS general substrate transporter like domains"/>
    <property type="match status" value="1"/>
</dbReference>
<evidence type="ECO:0000256" key="1">
    <source>
        <dbReference type="ARBA" id="ARBA00004651"/>
    </source>
</evidence>
<evidence type="ECO:0000256" key="7">
    <source>
        <dbReference type="SAM" id="MobiDB-lite"/>
    </source>
</evidence>
<gene>
    <name evidence="10" type="ORF">CP98_01889</name>
</gene>
<keyword evidence="2" id="KW-0813">Transport</keyword>
<proteinExistence type="predicted"/>
<feature type="transmembrane region" description="Helical" evidence="8">
    <location>
        <begin position="294"/>
        <end position="312"/>
    </location>
</feature>
<feature type="transmembrane region" description="Helical" evidence="8">
    <location>
        <begin position="113"/>
        <end position="132"/>
    </location>
</feature>
<feature type="transmembrane region" description="Helical" evidence="8">
    <location>
        <begin position="349"/>
        <end position="372"/>
    </location>
</feature>
<dbReference type="InterPro" id="IPR010290">
    <property type="entry name" value="TM_effector"/>
</dbReference>
<keyword evidence="4 8" id="KW-0812">Transmembrane</keyword>
<dbReference type="GO" id="GO:0005886">
    <property type="term" value="C:plasma membrane"/>
    <property type="evidence" value="ECO:0007669"/>
    <property type="project" value="UniProtKB-SubCell"/>
</dbReference>
<dbReference type="Proteomes" id="UP000028534">
    <property type="component" value="Unassembled WGS sequence"/>
</dbReference>
<evidence type="ECO:0000256" key="6">
    <source>
        <dbReference type="ARBA" id="ARBA00023136"/>
    </source>
</evidence>
<dbReference type="SUPFAM" id="SSF103473">
    <property type="entry name" value="MFS general substrate transporter"/>
    <property type="match status" value="1"/>
</dbReference>
<feature type="transmembrane region" description="Helical" evidence="8">
    <location>
        <begin position="384"/>
        <end position="401"/>
    </location>
</feature>
<evidence type="ECO:0000259" key="9">
    <source>
        <dbReference type="PROSITE" id="PS50850"/>
    </source>
</evidence>
<evidence type="ECO:0000256" key="5">
    <source>
        <dbReference type="ARBA" id="ARBA00022989"/>
    </source>
</evidence>